<dbReference type="EMBL" id="JAKOGI010000613">
    <property type="protein sequence ID" value="KAJ8432336.1"/>
    <property type="molecule type" value="Genomic_DNA"/>
</dbReference>
<dbReference type="InterPro" id="IPR058353">
    <property type="entry name" value="DUF8040"/>
</dbReference>
<feature type="domain" description="DUF8040" evidence="1">
    <location>
        <begin position="60"/>
        <end position="151"/>
    </location>
</feature>
<evidence type="ECO:0000313" key="2">
    <source>
        <dbReference type="EMBL" id="KAJ8432336.1"/>
    </source>
</evidence>
<proteinExistence type="predicted"/>
<gene>
    <name evidence="2" type="ORF">Cgig2_020685</name>
</gene>
<sequence length="334" mass="38427">MNFAQMDDQLEEEALVIATASAFLGAMTIFLKYYERKEVETEIEMSQIPCQPRINRDIDREIYINRTLLCRDRHCIDQIRISPLTFFRLCQALEGKGLLVSTVNMSVKEQVLMFLHLVGHIVRFRAIKGRFFRSTCSIHTYFHIVLQAILKLYPTNRPNNSFKSSSFVATVNAISKKFNVKCFLEHIDNHLKTAVISKLRNKESGFGWDDNLKMIIVSYNTYTDYLNKKIDIYNEMAIVVGKDVAQGSSARSFDDVEIYSHGDTTNLEGDGDSEFMKDNDKQSISSAPLELRKIQKRTLDDDLELQNISNQMGEVAYKRYLNPSSTSTFFIKKS</sequence>
<name>A0A9Q1JWS1_9CARY</name>
<keyword evidence="3" id="KW-1185">Reference proteome</keyword>
<dbReference type="PANTHER" id="PTHR46929:SF23">
    <property type="entry name" value="L10-INTERACTING MYB DOMAIN-CONTAINING PROTEIN-LIKE"/>
    <property type="match status" value="1"/>
</dbReference>
<organism evidence="2 3">
    <name type="scientific">Carnegiea gigantea</name>
    <dbReference type="NCBI Taxonomy" id="171969"/>
    <lineage>
        <taxon>Eukaryota</taxon>
        <taxon>Viridiplantae</taxon>
        <taxon>Streptophyta</taxon>
        <taxon>Embryophyta</taxon>
        <taxon>Tracheophyta</taxon>
        <taxon>Spermatophyta</taxon>
        <taxon>Magnoliopsida</taxon>
        <taxon>eudicotyledons</taxon>
        <taxon>Gunneridae</taxon>
        <taxon>Pentapetalae</taxon>
        <taxon>Caryophyllales</taxon>
        <taxon>Cactineae</taxon>
        <taxon>Cactaceae</taxon>
        <taxon>Cactoideae</taxon>
        <taxon>Echinocereeae</taxon>
        <taxon>Carnegiea</taxon>
    </lineage>
</organism>
<dbReference type="OrthoDB" id="1699974at2759"/>
<evidence type="ECO:0000313" key="3">
    <source>
        <dbReference type="Proteomes" id="UP001153076"/>
    </source>
</evidence>
<accession>A0A9Q1JWS1</accession>
<dbReference type="Pfam" id="PF26138">
    <property type="entry name" value="DUF8040"/>
    <property type="match status" value="1"/>
</dbReference>
<dbReference type="Proteomes" id="UP001153076">
    <property type="component" value="Unassembled WGS sequence"/>
</dbReference>
<evidence type="ECO:0000259" key="1">
    <source>
        <dbReference type="Pfam" id="PF26138"/>
    </source>
</evidence>
<comment type="caution">
    <text evidence="2">The sequence shown here is derived from an EMBL/GenBank/DDBJ whole genome shotgun (WGS) entry which is preliminary data.</text>
</comment>
<protein>
    <recommendedName>
        <fullName evidence="1">DUF8040 domain-containing protein</fullName>
    </recommendedName>
</protein>
<dbReference type="AlphaFoldDB" id="A0A9Q1JWS1"/>
<reference evidence="2" key="1">
    <citation type="submission" date="2022-04" db="EMBL/GenBank/DDBJ databases">
        <title>Carnegiea gigantea Genome sequencing and assembly v2.</title>
        <authorList>
            <person name="Copetti D."/>
            <person name="Sanderson M.J."/>
            <person name="Burquez A."/>
            <person name="Wojciechowski M.F."/>
        </authorList>
    </citation>
    <scope>NUCLEOTIDE SEQUENCE</scope>
    <source>
        <strain evidence="2">SGP5-SGP5p</strain>
        <tissue evidence="2">Aerial part</tissue>
    </source>
</reference>
<dbReference type="PANTHER" id="PTHR46929">
    <property type="entry name" value="EXPRESSED PROTEIN"/>
    <property type="match status" value="1"/>
</dbReference>